<dbReference type="PANTHER" id="PTHR31111:SF60">
    <property type="entry name" value="F-BOX DOMAIN-CONTAINING PROTEIN"/>
    <property type="match status" value="1"/>
</dbReference>
<dbReference type="InterPro" id="IPR017451">
    <property type="entry name" value="F-box-assoc_interact_dom"/>
</dbReference>
<feature type="domain" description="F-box" evidence="1">
    <location>
        <begin position="3"/>
        <end position="52"/>
    </location>
</feature>
<accession>A0ABM0WJ77</accession>
<proteinExistence type="predicted"/>
<sequence length="382" mass="44070">MEGITFESLPQDIKRKILIRMSPNSLVKCISVSKRLATTIRTKSFKELYLRRSMARPRMLFVTIDAKDATTPSAYQVLFRSLHQDQKSGGQRHIISISLQGDFMFSPPVRGLICLQERGKNRVVICNPGTMKFRNLPMVEADKTTKIITQFGYDEGEDEFKVLCTKTKPKTPWENEFQVLTVGVGPGDQEPRRRIVCNVPHTPVRDGVYDRGVLYYRATKSDKSNIIMSFDVSNETFRLIPSPQDVDLNKGFWNFVNYDGKPALVDETNDFVYEPSGGDAYLEMWEFHGYSRWSKNRILIRNWRGYAEDEIKHVYRFRGTTRTKQHVFATIMVNEEGPLVVIYYDTPTETFTRSTVQLLGGGDDEFRFVETFVHHVDSPMLI</sequence>
<dbReference type="RefSeq" id="XP_010471840.1">
    <property type="nucleotide sequence ID" value="XM_010473538.1"/>
</dbReference>
<evidence type="ECO:0000313" key="2">
    <source>
        <dbReference type="Proteomes" id="UP000694864"/>
    </source>
</evidence>
<keyword evidence="2" id="KW-1185">Reference proteome</keyword>
<evidence type="ECO:0000313" key="3">
    <source>
        <dbReference type="RefSeq" id="XP_010471840.1"/>
    </source>
</evidence>
<evidence type="ECO:0000259" key="1">
    <source>
        <dbReference type="PROSITE" id="PS50181"/>
    </source>
</evidence>
<dbReference type="InterPro" id="IPR001810">
    <property type="entry name" value="F-box_dom"/>
</dbReference>
<name>A0ABM0WJ77_CAMSA</name>
<dbReference type="SUPFAM" id="SSF81383">
    <property type="entry name" value="F-box domain"/>
    <property type="match status" value="1"/>
</dbReference>
<reference evidence="3" key="2">
    <citation type="submission" date="2025-08" db="UniProtKB">
        <authorList>
            <consortium name="RefSeq"/>
        </authorList>
    </citation>
    <scope>IDENTIFICATION</scope>
    <source>
        <tissue evidence="3">Leaf</tissue>
    </source>
</reference>
<dbReference type="PANTHER" id="PTHR31111">
    <property type="entry name" value="BNAA05G37150D PROTEIN-RELATED"/>
    <property type="match status" value="1"/>
</dbReference>
<dbReference type="InterPro" id="IPR013187">
    <property type="entry name" value="F-box-assoc_dom_typ3"/>
</dbReference>
<dbReference type="Proteomes" id="UP000694864">
    <property type="component" value="Chromosome 16"/>
</dbReference>
<gene>
    <name evidence="3" type="primary">LOC104751576</name>
</gene>
<dbReference type="Pfam" id="PF08268">
    <property type="entry name" value="FBA_3"/>
    <property type="match status" value="1"/>
</dbReference>
<dbReference type="InterPro" id="IPR036047">
    <property type="entry name" value="F-box-like_dom_sf"/>
</dbReference>
<reference evidence="2" key="1">
    <citation type="journal article" date="2014" name="Nat. Commun.">
        <title>The emerging biofuel crop Camelina sativa retains a highly undifferentiated hexaploid genome structure.</title>
        <authorList>
            <person name="Kagale S."/>
            <person name="Koh C."/>
            <person name="Nixon J."/>
            <person name="Bollina V."/>
            <person name="Clarke W.E."/>
            <person name="Tuteja R."/>
            <person name="Spillane C."/>
            <person name="Robinson S.J."/>
            <person name="Links M.G."/>
            <person name="Clarke C."/>
            <person name="Higgins E.E."/>
            <person name="Huebert T."/>
            <person name="Sharpe A.G."/>
            <person name="Parkin I.A."/>
        </authorList>
    </citation>
    <scope>NUCLEOTIDE SEQUENCE [LARGE SCALE GENOMIC DNA]</scope>
    <source>
        <strain evidence="2">cv. DH55</strain>
    </source>
</reference>
<organism evidence="2 3">
    <name type="scientific">Camelina sativa</name>
    <name type="common">False flax</name>
    <name type="synonym">Myagrum sativum</name>
    <dbReference type="NCBI Taxonomy" id="90675"/>
    <lineage>
        <taxon>Eukaryota</taxon>
        <taxon>Viridiplantae</taxon>
        <taxon>Streptophyta</taxon>
        <taxon>Embryophyta</taxon>
        <taxon>Tracheophyta</taxon>
        <taxon>Spermatophyta</taxon>
        <taxon>Magnoliopsida</taxon>
        <taxon>eudicotyledons</taxon>
        <taxon>Gunneridae</taxon>
        <taxon>Pentapetalae</taxon>
        <taxon>rosids</taxon>
        <taxon>malvids</taxon>
        <taxon>Brassicales</taxon>
        <taxon>Brassicaceae</taxon>
        <taxon>Camelineae</taxon>
        <taxon>Camelina</taxon>
    </lineage>
</organism>
<dbReference type="GeneID" id="104751576"/>
<dbReference type="NCBIfam" id="TIGR01640">
    <property type="entry name" value="F_box_assoc_1"/>
    <property type="match status" value="1"/>
</dbReference>
<dbReference type="Pfam" id="PF00646">
    <property type="entry name" value="F-box"/>
    <property type="match status" value="1"/>
</dbReference>
<dbReference type="PROSITE" id="PS50181">
    <property type="entry name" value="FBOX"/>
    <property type="match status" value="1"/>
</dbReference>
<protein>
    <submittedName>
        <fullName evidence="3">F-box protein At1g76830</fullName>
    </submittedName>
</protein>